<dbReference type="Proteomes" id="UP000667650">
    <property type="component" value="Unassembled WGS sequence"/>
</dbReference>
<name>A0A964TDD0_9FLAO</name>
<dbReference type="PROSITE" id="PS51257">
    <property type="entry name" value="PROKAR_LIPOPROTEIN"/>
    <property type="match status" value="1"/>
</dbReference>
<gene>
    <name evidence="1" type="ORF">GTQ34_08335</name>
</gene>
<protein>
    <submittedName>
        <fullName evidence="1">Uncharacterized protein</fullName>
    </submittedName>
</protein>
<reference evidence="1" key="1">
    <citation type="submission" date="2020-01" db="EMBL/GenBank/DDBJ databases">
        <title>Muricauda ochracea sp. nov., isolated from a tidal flat of Garorim bay in Korea.</title>
        <authorList>
            <person name="Kim D."/>
            <person name="Yoo Y."/>
            <person name="Kim J.-J."/>
        </authorList>
    </citation>
    <scope>NUCLEOTIDE SEQUENCE</scope>
    <source>
        <strain evidence="1">JGD-17</strain>
    </source>
</reference>
<keyword evidence="2" id="KW-1185">Reference proteome</keyword>
<dbReference type="EMBL" id="JAAABI010000002">
    <property type="protein sequence ID" value="NAY91923.1"/>
    <property type="molecule type" value="Genomic_DNA"/>
</dbReference>
<comment type="caution">
    <text evidence="1">The sequence shown here is derived from an EMBL/GenBank/DDBJ whole genome shotgun (WGS) entry which is preliminary data.</text>
</comment>
<accession>A0A964TDD0</accession>
<sequence>MKSLIYILFSIIIAFASCSIQKKAGKYHEVDSKEEVDSIISIATKIEGDWKNAKQSSNSGQEFHFPGVDKLEIRNWRSIHTGGLLNQLEISGAASEWSNNDTKLSMHILEFQASVKYYNQGYGLILRNDTLENFIGIKKLNERILEFENGQIFERL</sequence>
<dbReference type="RefSeq" id="WP_166523318.1">
    <property type="nucleotide sequence ID" value="NZ_JAAABI010000002.1"/>
</dbReference>
<evidence type="ECO:0000313" key="1">
    <source>
        <dbReference type="EMBL" id="NAY91923.1"/>
    </source>
</evidence>
<evidence type="ECO:0000313" key="2">
    <source>
        <dbReference type="Proteomes" id="UP000667650"/>
    </source>
</evidence>
<organism evidence="1 2">
    <name type="scientific">Flagellimonas ochracea</name>
    <dbReference type="NCBI Taxonomy" id="2696472"/>
    <lineage>
        <taxon>Bacteria</taxon>
        <taxon>Pseudomonadati</taxon>
        <taxon>Bacteroidota</taxon>
        <taxon>Flavobacteriia</taxon>
        <taxon>Flavobacteriales</taxon>
        <taxon>Flavobacteriaceae</taxon>
        <taxon>Flagellimonas</taxon>
    </lineage>
</organism>
<dbReference type="AlphaFoldDB" id="A0A964TDD0"/>
<proteinExistence type="predicted"/>